<dbReference type="Gramene" id="Pp3c11_23800V3.3">
    <property type="protein sequence ID" value="Pp3c11_23800V3.3"/>
    <property type="gene ID" value="Pp3c11_23800"/>
</dbReference>
<dbReference type="EMBL" id="ABEU02000011">
    <property type="protein sequence ID" value="PNR45718.1"/>
    <property type="molecule type" value="Genomic_DNA"/>
</dbReference>
<dbReference type="PaxDb" id="3218-PP1S31_53V6.2"/>
<reference evidence="6 8" key="2">
    <citation type="journal article" date="2018" name="Plant J.">
        <title>The Physcomitrella patens chromosome-scale assembly reveals moss genome structure and evolution.</title>
        <authorList>
            <person name="Lang D."/>
            <person name="Ullrich K.K."/>
            <person name="Murat F."/>
            <person name="Fuchs J."/>
            <person name="Jenkins J."/>
            <person name="Haas F.B."/>
            <person name="Piednoel M."/>
            <person name="Gundlach H."/>
            <person name="Van Bel M."/>
            <person name="Meyberg R."/>
            <person name="Vives C."/>
            <person name="Morata J."/>
            <person name="Symeonidi A."/>
            <person name="Hiss M."/>
            <person name="Muchero W."/>
            <person name="Kamisugi Y."/>
            <person name="Saleh O."/>
            <person name="Blanc G."/>
            <person name="Decker E.L."/>
            <person name="van Gessel N."/>
            <person name="Grimwood J."/>
            <person name="Hayes R.D."/>
            <person name="Graham S.W."/>
            <person name="Gunter L.E."/>
            <person name="McDaniel S.F."/>
            <person name="Hoernstein S.N.W."/>
            <person name="Larsson A."/>
            <person name="Li F.W."/>
            <person name="Perroud P.F."/>
            <person name="Phillips J."/>
            <person name="Ranjan P."/>
            <person name="Rokshar D.S."/>
            <person name="Rothfels C.J."/>
            <person name="Schneider L."/>
            <person name="Shu S."/>
            <person name="Stevenson D.W."/>
            <person name="Thummler F."/>
            <person name="Tillich M."/>
            <person name="Villarreal Aguilar J.C."/>
            <person name="Widiez T."/>
            <person name="Wong G.K."/>
            <person name="Wymore A."/>
            <person name="Zhang Y."/>
            <person name="Zimmer A.D."/>
            <person name="Quatrano R.S."/>
            <person name="Mayer K.F.X."/>
            <person name="Goodstein D."/>
            <person name="Casacuberta J.M."/>
            <person name="Vandepoele K."/>
            <person name="Reski R."/>
            <person name="Cuming A.C."/>
            <person name="Tuskan G.A."/>
            <person name="Maumus F."/>
            <person name="Salse J."/>
            <person name="Schmutz J."/>
            <person name="Rensing S.A."/>
        </authorList>
    </citation>
    <scope>NUCLEOTIDE SEQUENCE [LARGE SCALE GENOMIC DNA]</scope>
    <source>
        <strain evidence="7 8">cv. Gransden 2004</strain>
    </source>
</reference>
<dbReference type="InterPro" id="IPR029063">
    <property type="entry name" value="SAM-dependent_MTases_sf"/>
</dbReference>
<keyword evidence="1 4" id="KW-0489">Methyltransferase</keyword>
<evidence type="ECO:0000259" key="5">
    <source>
        <dbReference type="Pfam" id="PF08241"/>
    </source>
</evidence>
<keyword evidence="8" id="KW-1185">Reference proteome</keyword>
<dbReference type="Gramene" id="Pp3c11_23800V3.1">
    <property type="protein sequence ID" value="Pp3c11_23800V3.1"/>
    <property type="gene ID" value="Pp3c11_23800"/>
</dbReference>
<dbReference type="KEGG" id="ppp:112288826"/>
<dbReference type="CDD" id="cd02440">
    <property type="entry name" value="AdoMet_MTases"/>
    <property type="match status" value="1"/>
</dbReference>
<dbReference type="Proteomes" id="UP000006727">
    <property type="component" value="Chromosome 11"/>
</dbReference>
<protein>
    <recommendedName>
        <fullName evidence="5">Methyltransferase type 11 domain-containing protein</fullName>
    </recommendedName>
</protein>
<evidence type="ECO:0000256" key="2">
    <source>
        <dbReference type="ARBA" id="ARBA00022679"/>
    </source>
</evidence>
<dbReference type="PROSITE" id="PS51581">
    <property type="entry name" value="SAM_GTMT"/>
    <property type="match status" value="1"/>
</dbReference>
<feature type="region of interest" description="SAM motif III" evidence="4">
    <location>
        <begin position="242"/>
        <end position="251"/>
    </location>
</feature>
<evidence type="ECO:0000313" key="6">
    <source>
        <dbReference type="EMBL" id="PNR45718.1"/>
    </source>
</evidence>
<dbReference type="GO" id="GO:0008757">
    <property type="term" value="F:S-adenosylmethionine-dependent methyltransferase activity"/>
    <property type="evidence" value="ECO:0007669"/>
    <property type="project" value="InterPro"/>
</dbReference>
<reference evidence="6 8" key="1">
    <citation type="journal article" date="2008" name="Science">
        <title>The Physcomitrella genome reveals evolutionary insights into the conquest of land by plants.</title>
        <authorList>
            <person name="Rensing S."/>
            <person name="Lang D."/>
            <person name="Zimmer A."/>
            <person name="Terry A."/>
            <person name="Salamov A."/>
            <person name="Shapiro H."/>
            <person name="Nishiyama T."/>
            <person name="Perroud P.-F."/>
            <person name="Lindquist E."/>
            <person name="Kamisugi Y."/>
            <person name="Tanahashi T."/>
            <person name="Sakakibara K."/>
            <person name="Fujita T."/>
            <person name="Oishi K."/>
            <person name="Shin-I T."/>
            <person name="Kuroki Y."/>
            <person name="Toyoda A."/>
            <person name="Suzuki Y."/>
            <person name="Hashimoto A."/>
            <person name="Yamaguchi K."/>
            <person name="Sugano A."/>
            <person name="Kohara Y."/>
            <person name="Fujiyama A."/>
            <person name="Anterola A."/>
            <person name="Aoki S."/>
            <person name="Ashton N."/>
            <person name="Barbazuk W.B."/>
            <person name="Barker E."/>
            <person name="Bennetzen J."/>
            <person name="Bezanilla M."/>
            <person name="Blankenship R."/>
            <person name="Cho S.H."/>
            <person name="Dutcher S."/>
            <person name="Estelle M."/>
            <person name="Fawcett J.A."/>
            <person name="Gundlach H."/>
            <person name="Hanada K."/>
            <person name="Heyl A."/>
            <person name="Hicks K.A."/>
            <person name="Hugh J."/>
            <person name="Lohr M."/>
            <person name="Mayer K."/>
            <person name="Melkozernov A."/>
            <person name="Murata T."/>
            <person name="Nelson D."/>
            <person name="Pils B."/>
            <person name="Prigge M."/>
            <person name="Reiss B."/>
            <person name="Renner T."/>
            <person name="Rombauts S."/>
            <person name="Rushton P."/>
            <person name="Sanderfoot A."/>
            <person name="Schween G."/>
            <person name="Shiu S.-H."/>
            <person name="Stueber K."/>
            <person name="Theodoulou F.L."/>
            <person name="Tu H."/>
            <person name="Van de Peer Y."/>
            <person name="Verrier P.J."/>
            <person name="Waters E."/>
            <person name="Wood A."/>
            <person name="Yang L."/>
            <person name="Cove D."/>
            <person name="Cuming A."/>
            <person name="Hasebe M."/>
            <person name="Lucas S."/>
            <person name="Mishler D.B."/>
            <person name="Reski R."/>
            <person name="Grigoriev I."/>
            <person name="Quatrano R.S."/>
            <person name="Boore J.L."/>
        </authorList>
    </citation>
    <scope>NUCLEOTIDE SEQUENCE [LARGE SCALE GENOMIC DNA]</scope>
    <source>
        <strain evidence="7 8">cv. Gransden 2004</strain>
    </source>
</reference>
<reference evidence="7" key="3">
    <citation type="submission" date="2020-12" db="UniProtKB">
        <authorList>
            <consortium name="EnsemblPlants"/>
        </authorList>
    </citation>
    <scope>IDENTIFICATION</scope>
</reference>
<dbReference type="GO" id="GO:0008168">
    <property type="term" value="F:methyltransferase activity"/>
    <property type="evidence" value="ECO:0000318"/>
    <property type="project" value="GO_Central"/>
</dbReference>
<dbReference type="Gene3D" id="3.40.50.150">
    <property type="entry name" value="Vaccinia Virus protein VP39"/>
    <property type="match status" value="1"/>
</dbReference>
<dbReference type="InterPro" id="IPR025774">
    <property type="entry name" value="PiNMT-like"/>
</dbReference>
<feature type="region of interest" description="SAM motif I" evidence="4">
    <location>
        <begin position="152"/>
        <end position="161"/>
    </location>
</feature>
<keyword evidence="3 4" id="KW-0949">S-adenosyl-L-methionine</keyword>
<evidence type="ECO:0000313" key="8">
    <source>
        <dbReference type="Proteomes" id="UP000006727"/>
    </source>
</evidence>
<keyword evidence="2 4" id="KW-0808">Transferase</keyword>
<dbReference type="Gramene" id="Pp3c11_23800V3.4">
    <property type="protein sequence ID" value="Pp3c11_23800V3.4"/>
    <property type="gene ID" value="Pp3c11_23800"/>
</dbReference>
<dbReference type="OrthoDB" id="8300214at2759"/>
<dbReference type="GeneID" id="112288826"/>
<sequence length="370" mass="40490">MAVALGAAGSFAGAAAARAWTCSSSISSCNEIRTRSTSVTSAQVCGLIRADDEVGRRGVKTRSLRSGGVVRRAVQRTEPELYDGIAHFYDESSGVWEGIWGEHMHHGYYDEEIVEAVVDGDPDHRRAQIKMIEKSLAYAGVPDSKDLKPKTIVDVGCGIGGSSRYLARKFQAKVNAITLSPVQVQRAVDLTAKQGLSDLVNFQVANALNQPFQDGSFDLVWSMESGEHMPDKKKFVGELARVAAPGGRIILVTWCHRDLKPGETSLKPDEQDLLDKICDAFYLPAWCSPSDYVSIAKDLGLQDIKSEDWSEYVTPFWPAVMKTALSMEGLVGLVKSGWTTMKGAFAMTLMIQGYQRGLIKFAAITCRKRD</sequence>
<comment type="similarity">
    <text evidence="4">Belongs to the class I-like SAM-binding methyltransferase superfamily. gTMT family.</text>
</comment>
<dbReference type="HOGENOM" id="CLU_039068_0_0_1"/>
<dbReference type="EnsemblPlants" id="Pp3c11_23800V3.1">
    <property type="protein sequence ID" value="Pp3c11_23800V3.1"/>
    <property type="gene ID" value="Pp3c11_23800"/>
</dbReference>
<dbReference type="EnsemblPlants" id="Pp3c11_23800V3.2">
    <property type="protein sequence ID" value="Pp3c11_23800V3.2"/>
    <property type="gene ID" value="Pp3c11_23800"/>
</dbReference>
<evidence type="ECO:0000256" key="3">
    <source>
        <dbReference type="ARBA" id="ARBA00022691"/>
    </source>
</evidence>
<gene>
    <name evidence="7" type="primary">LOC112288826</name>
    <name evidence="6" type="ORF">PHYPA_015489</name>
</gene>
<dbReference type="AlphaFoldDB" id="A9RVV6"/>
<dbReference type="Pfam" id="PF08241">
    <property type="entry name" value="Methyltransf_11"/>
    <property type="match status" value="1"/>
</dbReference>
<evidence type="ECO:0000256" key="4">
    <source>
        <dbReference type="PROSITE-ProRule" id="PRU00914"/>
    </source>
</evidence>
<name>A9RVV6_PHYPA</name>
<proteinExistence type="inferred from homology"/>
<feature type="domain" description="Methyltransferase type 11" evidence="5">
    <location>
        <begin position="153"/>
        <end position="251"/>
    </location>
</feature>
<feature type="region of interest" description="SAM motif II" evidence="4">
    <location>
        <begin position="215"/>
        <end position="223"/>
    </location>
</feature>
<accession>A9RVV6</accession>
<dbReference type="EnsemblPlants" id="Pp3c11_23800V3.3">
    <property type="protein sequence ID" value="Pp3c11_23800V3.3"/>
    <property type="gene ID" value="Pp3c11_23800"/>
</dbReference>
<dbReference type="InterPro" id="IPR013216">
    <property type="entry name" value="Methyltransf_11"/>
</dbReference>
<organism evidence="6">
    <name type="scientific">Physcomitrium patens</name>
    <name type="common">Spreading-leaved earth moss</name>
    <name type="synonym">Physcomitrella patens</name>
    <dbReference type="NCBI Taxonomy" id="3218"/>
    <lineage>
        <taxon>Eukaryota</taxon>
        <taxon>Viridiplantae</taxon>
        <taxon>Streptophyta</taxon>
        <taxon>Embryophyta</taxon>
        <taxon>Bryophyta</taxon>
        <taxon>Bryophytina</taxon>
        <taxon>Bryopsida</taxon>
        <taxon>Funariidae</taxon>
        <taxon>Funariales</taxon>
        <taxon>Funariaceae</taxon>
        <taxon>Physcomitrium</taxon>
    </lineage>
</organism>
<dbReference type="Gramene" id="Pp3c11_23800V3.2">
    <property type="protein sequence ID" value="Pp3c11_23800V3.2"/>
    <property type="gene ID" value="Pp3c11_23800"/>
</dbReference>
<dbReference type="EnsemblPlants" id="Pp3c11_23800V3.4">
    <property type="protein sequence ID" value="Pp3c11_23800V3.4"/>
    <property type="gene ID" value="Pp3c11_23800"/>
</dbReference>
<dbReference type="SUPFAM" id="SSF53335">
    <property type="entry name" value="S-adenosyl-L-methionine-dependent methyltransferases"/>
    <property type="match status" value="1"/>
</dbReference>
<dbReference type="FunCoup" id="A9RVV6">
    <property type="interactions" value="282"/>
</dbReference>
<dbReference type="PANTHER" id="PTHR43591:SF81">
    <property type="entry name" value="MAGNESIUM PROTOPORPHYRIN IX METHYLTRANSFERASE, CHLOROPLASTIC-RELATED"/>
    <property type="match status" value="1"/>
</dbReference>
<dbReference type="GO" id="GO:0032259">
    <property type="term" value="P:methylation"/>
    <property type="evidence" value="ECO:0007669"/>
    <property type="project" value="UniProtKB-UniRule"/>
</dbReference>
<dbReference type="OMA" id="YCLPYVI"/>
<evidence type="ECO:0000313" key="7">
    <source>
        <dbReference type="EnsemblPlants" id="Pp3c11_23800V3.1"/>
    </source>
</evidence>
<evidence type="ECO:0000256" key="1">
    <source>
        <dbReference type="ARBA" id="ARBA00022603"/>
    </source>
</evidence>
<dbReference type="STRING" id="3218.A9RVV6"/>
<dbReference type="eggNOG" id="KOG1269">
    <property type="taxonomic scope" value="Eukaryota"/>
</dbReference>
<dbReference type="PANTHER" id="PTHR43591">
    <property type="entry name" value="METHYLTRANSFERASE"/>
    <property type="match status" value="1"/>
</dbReference>
<dbReference type="RefSeq" id="XP_024389230.1">
    <property type="nucleotide sequence ID" value="XM_024533462.2"/>
</dbReference>